<proteinExistence type="predicted"/>
<comment type="caution">
    <text evidence="2">The sequence shown here is derived from an EMBL/GenBank/DDBJ whole genome shotgun (WGS) entry which is preliminary data.</text>
</comment>
<accession>A0ABN9DAZ3</accession>
<evidence type="ECO:0000313" key="2">
    <source>
        <dbReference type="EMBL" id="CAI9568657.1"/>
    </source>
</evidence>
<sequence length="66" mass="7153">MNRDLPQRSRTAIEVPPDTAGPGSRCCTLPGSTHRQGSGEDFYKQPPAPALLPSSRLYTWAGQEVV</sequence>
<dbReference type="Proteomes" id="UP001162483">
    <property type="component" value="Unassembled WGS sequence"/>
</dbReference>
<name>A0ABN9DAZ3_9NEOB</name>
<organism evidence="2 3">
    <name type="scientific">Staurois parvus</name>
    <dbReference type="NCBI Taxonomy" id="386267"/>
    <lineage>
        <taxon>Eukaryota</taxon>
        <taxon>Metazoa</taxon>
        <taxon>Chordata</taxon>
        <taxon>Craniata</taxon>
        <taxon>Vertebrata</taxon>
        <taxon>Euteleostomi</taxon>
        <taxon>Amphibia</taxon>
        <taxon>Batrachia</taxon>
        <taxon>Anura</taxon>
        <taxon>Neobatrachia</taxon>
        <taxon>Ranoidea</taxon>
        <taxon>Ranidae</taxon>
        <taxon>Staurois</taxon>
    </lineage>
</organism>
<protein>
    <submittedName>
        <fullName evidence="2">Uncharacterized protein</fullName>
    </submittedName>
</protein>
<feature type="non-terminal residue" evidence="2">
    <location>
        <position position="66"/>
    </location>
</feature>
<reference evidence="2" key="1">
    <citation type="submission" date="2023-05" db="EMBL/GenBank/DDBJ databases">
        <authorList>
            <person name="Stuckert A."/>
        </authorList>
    </citation>
    <scope>NUCLEOTIDE SEQUENCE</scope>
</reference>
<evidence type="ECO:0000256" key="1">
    <source>
        <dbReference type="SAM" id="MobiDB-lite"/>
    </source>
</evidence>
<feature type="region of interest" description="Disordered" evidence="1">
    <location>
        <begin position="1"/>
        <end position="46"/>
    </location>
</feature>
<gene>
    <name evidence="2" type="ORF">SPARVUS_LOCUS6771105</name>
</gene>
<dbReference type="EMBL" id="CATNWA010014182">
    <property type="protein sequence ID" value="CAI9568657.1"/>
    <property type="molecule type" value="Genomic_DNA"/>
</dbReference>
<evidence type="ECO:0000313" key="3">
    <source>
        <dbReference type="Proteomes" id="UP001162483"/>
    </source>
</evidence>
<keyword evidence="3" id="KW-1185">Reference proteome</keyword>